<comment type="caution">
    <text evidence="6">The sequence shown here is derived from an EMBL/GenBank/DDBJ whole genome shotgun (WGS) entry which is preliminary data.</text>
</comment>
<dbReference type="InterPro" id="IPR012317">
    <property type="entry name" value="Poly(ADP-ribose)pol_cat_dom"/>
</dbReference>
<dbReference type="OrthoDB" id="109543at2759"/>
<dbReference type="SUPFAM" id="SSF56399">
    <property type="entry name" value="ADP-ribosylation"/>
    <property type="match status" value="1"/>
</dbReference>
<gene>
    <name evidence="6" type="ORF">GJ744_010713</name>
</gene>
<accession>A0A8H7E1N7</accession>
<dbReference type="Gene3D" id="3.90.228.10">
    <property type="match status" value="1"/>
</dbReference>
<evidence type="ECO:0000256" key="2">
    <source>
        <dbReference type="ARBA" id="ARBA00022679"/>
    </source>
</evidence>
<evidence type="ECO:0000256" key="3">
    <source>
        <dbReference type="ARBA" id="ARBA00022695"/>
    </source>
</evidence>
<dbReference type="EMBL" id="JAACFV010000071">
    <property type="protein sequence ID" value="KAF7507279.1"/>
    <property type="molecule type" value="Genomic_DNA"/>
</dbReference>
<keyword evidence="1" id="KW-0328">Glycosyltransferase</keyword>
<dbReference type="GO" id="GO:0016779">
    <property type="term" value="F:nucleotidyltransferase activity"/>
    <property type="evidence" value="ECO:0007669"/>
    <property type="project" value="UniProtKB-KW"/>
</dbReference>
<evidence type="ECO:0000256" key="4">
    <source>
        <dbReference type="ARBA" id="ARBA00023027"/>
    </source>
</evidence>
<name>A0A8H7E1N7_9EURO</name>
<reference evidence="6" key="1">
    <citation type="submission" date="2020-02" db="EMBL/GenBank/DDBJ databases">
        <authorList>
            <person name="Palmer J.M."/>
        </authorList>
    </citation>
    <scope>NUCLEOTIDE SEQUENCE</scope>
    <source>
        <strain evidence="6">EPUS1.4</strain>
        <tissue evidence="6">Thallus</tissue>
    </source>
</reference>
<evidence type="ECO:0000313" key="6">
    <source>
        <dbReference type="EMBL" id="KAF7507279.1"/>
    </source>
</evidence>
<dbReference type="PANTHER" id="PTHR21328">
    <property type="entry name" value="POLY ADP-RIBOSE POLYMERASE FAMILY, MEMBER PARP"/>
    <property type="match status" value="1"/>
</dbReference>
<organism evidence="6 7">
    <name type="scientific">Endocarpon pusillum</name>
    <dbReference type="NCBI Taxonomy" id="364733"/>
    <lineage>
        <taxon>Eukaryota</taxon>
        <taxon>Fungi</taxon>
        <taxon>Dikarya</taxon>
        <taxon>Ascomycota</taxon>
        <taxon>Pezizomycotina</taxon>
        <taxon>Eurotiomycetes</taxon>
        <taxon>Chaetothyriomycetidae</taxon>
        <taxon>Verrucariales</taxon>
        <taxon>Verrucariaceae</taxon>
        <taxon>Endocarpon</taxon>
    </lineage>
</organism>
<protein>
    <recommendedName>
        <fullName evidence="5">PARP catalytic domain-containing protein</fullName>
    </recommendedName>
</protein>
<evidence type="ECO:0000256" key="1">
    <source>
        <dbReference type="ARBA" id="ARBA00022676"/>
    </source>
</evidence>
<dbReference type="Pfam" id="PF00644">
    <property type="entry name" value="PARP"/>
    <property type="match status" value="1"/>
</dbReference>
<feature type="domain" description="PARP catalytic" evidence="5">
    <location>
        <begin position="1189"/>
        <end position="1248"/>
    </location>
</feature>
<dbReference type="InterPro" id="IPR051838">
    <property type="entry name" value="ARTD_PARP"/>
</dbReference>
<dbReference type="GO" id="GO:0003950">
    <property type="term" value="F:NAD+ poly-ADP-ribosyltransferase activity"/>
    <property type="evidence" value="ECO:0007669"/>
    <property type="project" value="InterPro"/>
</dbReference>
<keyword evidence="7" id="KW-1185">Reference proteome</keyword>
<sequence>MKFKGRESDAWHKNINVAAGSGKPTDVDFPWIKLQNHTGYYLKKKGFLPQCQTDERLLDLIRNHSSKEVAIAACAQHISTPALRNLVVNELKVEPNGAFGLHEYSQAIVASNHANPEAVSDIEAQWARCLSENAAHGSSSRTLGQQLQDMLPLLPDQVASGLLLQTEINSLACRVCMGFAEQLEVLSSRNRWEDAHVAAEWLSTISSSGLLLIPNPGARQLLDSQLPTWGAWAAWQPSVARLHAWNDYAVRAPSPLKDLLALEGPDFASMIGSAHASLRNRLIAQGISGSQTTLHWGNSHVRFKRNPFTESGNLNGILDRLTSVVDFACSAGGDYTALLVHLCVGKTITDETLQILEQTRLLDKPPLTKVILQAFTLPNQYSVSGINEIIELLLALRDSRLDELRKWTQEYAFGCIANQVRELQNTFRQQIDAENWWEDSAWELLIFYDRLQEQTWLLADLDHFVQDLIASRPPWVTIETLGIIRNSIGSVTSSAPTPLRSQVDAYCRDLLVPGLTGFPHVRGLVEALIDLWKQTRDEKRLELALLIADFPNTSCQFRCDCLGDLTTLPYELVISTLRVLKFPNGDPDTELFTLIRLMASENMLSALKRWRHILLVVIERHHETLLRHAVTNLSAEMWLELLDRIRAIYEGSEVIKDRDSPKLLSLEVHGWSQQMAVYLPTLTRLKSVLKCGPAMEVLLLGLSAPKNSQLLRVLNFVKDSEFGHHGRLVDIIIACLHSGNVDDVENVLSAICQTSSRGAEACLSVLGSRHHETPRFAEIVVARELRRDHSRQDRLALTRVARLFRISLHIERHPSRLAKVADTLHEQYLQLMTEAQRLENLRLSLRAVLPQDVSKLLAKLRLEASSVVADTLASLPPLLGSLVEEVSENEIELRFPAPDLTRMQRLAIGAGDAEDFLIRLTLRHDGRPIKFCVRLSGKSSDQMNPEVTSKRDGHTAWEVFKGDKPPQKLGCRGRPNRDIYQLSRMLWHHLRDDFESLEQTHDHITSKVSMLGQGCLVCGLGQRRLWRGTTCPTESCIITFSEADDEIQVVEIWQDPPVMDLLLTMICAAASTGQPELLGNLSASNATIATSMLDALPPIPTLAKRLNYCLNVFGESFQLAQALLGYCNPPSNSTSLACCLRWACTSYRGFLVSAPRQQRIPSFGIHQFLLVNAAPDLEIAFSRHMPAPESTSQILFHGTSLDRLHAIVCQGLRAQSRPPLQRNGATYGHGIYLADEPSVAWHYAKVSEGGWKSSELKNLKVLLGCELAGQKPPCKGNGIYVITDATRLAVRYIFLLENDAQMPAAKNVRPPMESGLKSIRKRSL</sequence>
<keyword evidence="4" id="KW-0520">NAD</keyword>
<keyword evidence="3" id="KW-0548">Nucleotidyltransferase</keyword>
<dbReference type="Proteomes" id="UP000606974">
    <property type="component" value="Unassembled WGS sequence"/>
</dbReference>
<proteinExistence type="predicted"/>
<keyword evidence="2" id="KW-0808">Transferase</keyword>
<evidence type="ECO:0000313" key="7">
    <source>
        <dbReference type="Proteomes" id="UP000606974"/>
    </source>
</evidence>
<evidence type="ECO:0000259" key="5">
    <source>
        <dbReference type="Pfam" id="PF00644"/>
    </source>
</evidence>